<dbReference type="EMBL" id="CM017648">
    <property type="protein sequence ID" value="TYJ00191.1"/>
    <property type="molecule type" value="Genomic_DNA"/>
</dbReference>
<gene>
    <name evidence="11" type="ORF">E1A91_A13G070200v1</name>
</gene>
<evidence type="ECO:0000256" key="1">
    <source>
        <dbReference type="ARBA" id="ARBA00004287"/>
    </source>
</evidence>
<dbReference type="GO" id="GO:0032012">
    <property type="term" value="P:regulation of ARF protein signal transduction"/>
    <property type="evidence" value="ECO:0007669"/>
    <property type="project" value="InterPro"/>
</dbReference>
<dbReference type="PANTHER" id="PTHR10663">
    <property type="entry name" value="GUANYL-NUCLEOTIDE EXCHANGE FACTOR"/>
    <property type="match status" value="1"/>
</dbReference>
<dbReference type="InterPro" id="IPR000904">
    <property type="entry name" value="Sec7_dom"/>
</dbReference>
<feature type="domain" description="SEC7" evidence="10">
    <location>
        <begin position="538"/>
        <end position="712"/>
    </location>
</feature>
<dbReference type="SUPFAM" id="SSF48425">
    <property type="entry name" value="Sec7 domain"/>
    <property type="match status" value="1"/>
</dbReference>
<dbReference type="Pfam" id="PF20252">
    <property type="entry name" value="BIG2_C"/>
    <property type="match status" value="1"/>
</dbReference>
<evidence type="ECO:0000256" key="3">
    <source>
        <dbReference type="ARBA" id="ARBA00011738"/>
    </source>
</evidence>
<comment type="subunit">
    <text evidence="3">Homodimer.</text>
</comment>
<keyword evidence="5" id="KW-0963">Cytoplasm</keyword>
<keyword evidence="7" id="KW-0653">Protein transport</keyword>
<keyword evidence="6" id="KW-0344">Guanine-nucleotide releasing factor</keyword>
<comment type="subcellular location">
    <subcellularLocation>
        <location evidence="2">Cytoplasm</location>
        <location evidence="2">Cytosol</location>
    </subcellularLocation>
    <subcellularLocation>
        <location evidence="1">Membrane</location>
        <topology evidence="1">Peripheral membrane protein</topology>
        <orientation evidence="1">Cytoplasmic side</orientation>
    </subcellularLocation>
</comment>
<dbReference type="Gene3D" id="1.10.1000.11">
    <property type="entry name" value="Arf Nucleotide-binding Site Opener,domain 2"/>
    <property type="match status" value="1"/>
</dbReference>
<dbReference type="PANTHER" id="PTHR10663:SF108">
    <property type="entry name" value="BREFELDIN A-INHIBITED GUANINE NUCLEOTIDE-EXCHANGE PROTEIN 1"/>
    <property type="match status" value="1"/>
</dbReference>
<dbReference type="InterPro" id="IPR016024">
    <property type="entry name" value="ARM-type_fold"/>
</dbReference>
<dbReference type="GO" id="GO:0005802">
    <property type="term" value="C:trans-Golgi network"/>
    <property type="evidence" value="ECO:0007669"/>
    <property type="project" value="TreeGrafter"/>
</dbReference>
<dbReference type="InterPro" id="IPR023394">
    <property type="entry name" value="Sec7_C_sf"/>
</dbReference>
<dbReference type="InterPro" id="IPR035999">
    <property type="entry name" value="Sec7_dom_sf"/>
</dbReference>
<dbReference type="FunFam" id="1.10.1000.11:FF:000005">
    <property type="entry name" value="Brefeldin A-inhibited guanine nucleotide-exchange 1"/>
    <property type="match status" value="1"/>
</dbReference>
<dbReference type="SUPFAM" id="SSF48371">
    <property type="entry name" value="ARM repeat"/>
    <property type="match status" value="1"/>
</dbReference>
<evidence type="ECO:0000256" key="4">
    <source>
        <dbReference type="ARBA" id="ARBA00022448"/>
    </source>
</evidence>
<dbReference type="Proteomes" id="UP000323597">
    <property type="component" value="Chromosome A13"/>
</dbReference>
<dbReference type="SMART" id="SM00222">
    <property type="entry name" value="Sec7"/>
    <property type="match status" value="1"/>
</dbReference>
<evidence type="ECO:0000256" key="5">
    <source>
        <dbReference type="ARBA" id="ARBA00022490"/>
    </source>
</evidence>
<dbReference type="Pfam" id="PF16213">
    <property type="entry name" value="DCB"/>
    <property type="match status" value="1"/>
</dbReference>
<dbReference type="CDD" id="cd00171">
    <property type="entry name" value="Sec7"/>
    <property type="match status" value="1"/>
</dbReference>
<dbReference type="GO" id="GO:0015031">
    <property type="term" value="P:protein transport"/>
    <property type="evidence" value="ECO:0007669"/>
    <property type="project" value="UniProtKB-KW"/>
</dbReference>
<feature type="region of interest" description="Disordered" evidence="9">
    <location>
        <begin position="257"/>
        <end position="279"/>
    </location>
</feature>
<keyword evidence="12" id="KW-1185">Reference proteome</keyword>
<organism evidence="11 12">
    <name type="scientific">Gossypium mustelinum</name>
    <name type="common">Cotton</name>
    <name type="synonym">Gossypium caicoense</name>
    <dbReference type="NCBI Taxonomy" id="34275"/>
    <lineage>
        <taxon>Eukaryota</taxon>
        <taxon>Viridiplantae</taxon>
        <taxon>Streptophyta</taxon>
        <taxon>Embryophyta</taxon>
        <taxon>Tracheophyta</taxon>
        <taxon>Spermatophyta</taxon>
        <taxon>Magnoliopsida</taxon>
        <taxon>eudicotyledons</taxon>
        <taxon>Gunneridae</taxon>
        <taxon>Pentapetalae</taxon>
        <taxon>rosids</taxon>
        <taxon>malvids</taxon>
        <taxon>Malvales</taxon>
        <taxon>Malvaceae</taxon>
        <taxon>Malvoideae</taxon>
        <taxon>Gossypium</taxon>
    </lineage>
</organism>
<evidence type="ECO:0000256" key="8">
    <source>
        <dbReference type="ARBA" id="ARBA00023136"/>
    </source>
</evidence>
<evidence type="ECO:0000259" key="10">
    <source>
        <dbReference type="PROSITE" id="PS50190"/>
    </source>
</evidence>
<dbReference type="InterPro" id="IPR046455">
    <property type="entry name" value="Sec7/BIG1-like_C"/>
</dbReference>
<keyword evidence="4" id="KW-0813">Transport</keyword>
<dbReference type="GO" id="GO:0016020">
    <property type="term" value="C:membrane"/>
    <property type="evidence" value="ECO:0007669"/>
    <property type="project" value="UniProtKB-SubCell"/>
</dbReference>
<accession>A0A5D2WH09</accession>
<evidence type="ECO:0000256" key="2">
    <source>
        <dbReference type="ARBA" id="ARBA00004514"/>
    </source>
</evidence>
<sequence length="1653" mass="183311">MSASQTLGGPSRCGRVLGPSLDKIIKNAVWRKHFHIVSSCKSTLENLDTLSDTGLSDPKSTLLGISSSDADFVLKPILLALDSKYAKVAEPALECTFKLFSLGIVRGEIDSNKSNPILFKIVESVCKVGGIGEEPVELAVLRVLLSAVRCPCVLIRGDCLLLVVKTCYNVYLGSLSGTIQACAKSVLAQIMLIVFTRAEEDSMDVSIKAVSVNELLEFTDKNLNEGSSLYNCQNFVSEVMNASEGVPDLKLSQPITLSKGEQNEEVEEEEMKEGAETGSAVVSSEIREDGFHVFKNLCKLSMKFSSQENPDDQILLRGKTLSLELLKVIMDKGGPIWGTNERQVLFLNVLKQYLCLSLLKNSALSVMSVFLLQCSIFMSLLTKFRSGLKAEIGILFPMLILRVLDNIGGDSQIIIDIFVNYDCDVDSPNIFERYSFFLIIVNTRPPSGSTTTLSAVQDIFLRHESVQCLLKIGDSDLPRSFGSDTSSERPSTSIVEDGVVPDCELHPEMHFELGLPKYIMIICHITIDFSSVMYFYKGVSLFNRKPFKGIEFLINTKKVGNSPEEVAGFLKNYTAGLSETVIGDYLGEREEFALRVMHAYVDSFNFKSMDFGEAIRFFLCGFRLPGEAQKIDRIMEKFAERYCKCNPNSFTSADTAYVLAYSVIMLNTDARNNMVKEKMTKSDFIRNNRGIDDGKDLPEEYLGALYDQIVKNEIKMNADSSLPQNKQANSLRKLLGMDGLLNLVNKQTEEKPLGANGLLIRHIQEQFKAKTGKSESGYHHISDVAILRFMVEVCWGPMLAAFSVTLDQSDDRLATTQCLQGFRYAVHVTAVMGMQTQRDAFVTSAAKFTLLHCAADMKQKNVDAVKAIISIAIEDGNHLQEAWEHILTCLSRIEHLQLLGEGAPVDAGVLSVSNSETDEKTSKPVGLQSLKKKGAIQNPAVMAVVRGGSYDSTTVRINSSGLVPPEQINQFIANLNLLDQIGNAELSHVFAHSQSLNSEAIVAFVKALCKVSMSELQSPTDPRVFSLTKLIEIAHYNMNRIRLVWSRMWHVLSDFFVSVGLSKNFSVASFVMDSLPFVIIMQKSDSTEIRELTVRCISHMVLSRASNVKSGWRSVFMVFTAAADDEQKNIVLLAFETMEKIVREHFPHVTETEATTFMDCIKCLIKFTDSRINSDVSLNAIAFLRFCALKLAEGGLGCTGKSWDDGSSVSIIYKDDSDVGSLGNIDDHGSCWVPLLTGLSKLTSDSRPAIRKSSLKVLFNILKDHGHLFSRAFWIGVFSSIVLPIFNDACKRMDMAVKDEQDPPTSKSPHPDGSTWDTNSRSNSTLLVDLFICYYNLLRPQISNVVSILIGLLESPTKGSASTSFAAILCLTAELGSRFSEDEWRKFFLALKEAATSTLPEFMKLLRTMDDIRLPDNSQSHDNIETSSDDGTKNDDLEDDNLQTVAHVVSRMKSHIAVQLLISQVIKDTNKKNLQFLSASNISIIVEIFSSIASHAQQLNTDTTLQKKIRIACSIMELTDPPMVHFENEAYQNYLDFLQDLVQNNPSVSAEMNLESLLVAVCENILELYLNPTRWVLPLPLAKKEELAARRPLLVLALKALSDLGKDSLRKYIANLFHLLVGLVRTEHNLGSSEAERVLTNIFQSGIGPIIMQ</sequence>
<protein>
    <recommendedName>
        <fullName evidence="10">SEC7 domain-containing protein</fullName>
    </recommendedName>
</protein>
<evidence type="ECO:0000256" key="6">
    <source>
        <dbReference type="ARBA" id="ARBA00022658"/>
    </source>
</evidence>
<dbReference type="InterPro" id="IPR032691">
    <property type="entry name" value="Mon2/Sec7/BIG1-like_HUS"/>
</dbReference>
<dbReference type="Pfam" id="PF12783">
    <property type="entry name" value="Sec7-like_HUS"/>
    <property type="match status" value="1"/>
</dbReference>
<dbReference type="Pfam" id="PF09324">
    <property type="entry name" value="Sec7-like_HDS"/>
    <property type="match status" value="1"/>
</dbReference>
<dbReference type="InterPro" id="IPR032629">
    <property type="entry name" value="DCB_dom"/>
</dbReference>
<reference evidence="11 12" key="1">
    <citation type="submission" date="2019-07" db="EMBL/GenBank/DDBJ databases">
        <title>WGS assembly of Gossypium mustelinum.</title>
        <authorList>
            <person name="Chen Z.J."/>
            <person name="Sreedasyam A."/>
            <person name="Ando A."/>
            <person name="Song Q."/>
            <person name="De L."/>
            <person name="Hulse-Kemp A."/>
            <person name="Ding M."/>
            <person name="Ye W."/>
            <person name="Kirkbride R."/>
            <person name="Jenkins J."/>
            <person name="Plott C."/>
            <person name="Lovell J."/>
            <person name="Lin Y.-M."/>
            <person name="Vaughn R."/>
            <person name="Liu B."/>
            <person name="Li W."/>
            <person name="Simpson S."/>
            <person name="Scheffler B."/>
            <person name="Saski C."/>
            <person name="Grover C."/>
            <person name="Hu G."/>
            <person name="Conover J."/>
            <person name="Carlson J."/>
            <person name="Shu S."/>
            <person name="Boston L."/>
            <person name="Williams M."/>
            <person name="Peterson D."/>
            <person name="Mcgee K."/>
            <person name="Jones D."/>
            <person name="Wendel J."/>
            <person name="Stelly D."/>
            <person name="Grimwood J."/>
            <person name="Schmutz J."/>
        </authorList>
    </citation>
    <scope>NUCLEOTIDE SEQUENCE [LARGE SCALE GENOMIC DNA]</scope>
    <source>
        <strain evidence="11">1408120.09</strain>
    </source>
</reference>
<feature type="region of interest" description="Disordered" evidence="9">
    <location>
        <begin position="1416"/>
        <end position="1437"/>
    </location>
</feature>
<dbReference type="GO" id="GO:0005085">
    <property type="term" value="F:guanyl-nucleotide exchange factor activity"/>
    <property type="evidence" value="ECO:0007669"/>
    <property type="project" value="UniProtKB-KW"/>
</dbReference>
<dbReference type="Pfam" id="PF01369">
    <property type="entry name" value="Sec7"/>
    <property type="match status" value="1"/>
</dbReference>
<evidence type="ECO:0000256" key="9">
    <source>
        <dbReference type="SAM" id="MobiDB-lite"/>
    </source>
</evidence>
<dbReference type="FunFam" id="1.10.220.20:FF:000002">
    <property type="entry name" value="Brefeldin A-inhibited guanine nucleotide-exchange protein 1"/>
    <property type="match status" value="1"/>
</dbReference>
<proteinExistence type="predicted"/>
<evidence type="ECO:0000313" key="12">
    <source>
        <dbReference type="Proteomes" id="UP000323597"/>
    </source>
</evidence>
<dbReference type="PROSITE" id="PS50190">
    <property type="entry name" value="SEC7"/>
    <property type="match status" value="1"/>
</dbReference>
<keyword evidence="8" id="KW-0472">Membrane</keyword>
<dbReference type="InterPro" id="IPR015403">
    <property type="entry name" value="Mon2/Sec7/BIG1-like_HDS"/>
</dbReference>
<evidence type="ECO:0000256" key="7">
    <source>
        <dbReference type="ARBA" id="ARBA00022927"/>
    </source>
</evidence>
<dbReference type="GO" id="GO:0005829">
    <property type="term" value="C:cytosol"/>
    <property type="evidence" value="ECO:0007669"/>
    <property type="project" value="UniProtKB-SubCell"/>
</dbReference>
<feature type="region of interest" description="Disordered" evidence="9">
    <location>
        <begin position="1298"/>
        <end position="1318"/>
    </location>
</feature>
<dbReference type="Gene3D" id="1.10.220.20">
    <property type="match status" value="1"/>
</dbReference>
<name>A0A5D2WH09_GOSMU</name>
<evidence type="ECO:0000313" key="11">
    <source>
        <dbReference type="EMBL" id="TYJ00191.1"/>
    </source>
</evidence>